<proteinExistence type="predicted"/>
<reference evidence="2" key="1">
    <citation type="journal article" date="2023" name="Front. Plant Sci.">
        <title>Chromosomal-level genome assembly of Melastoma candidum provides insights into trichome evolution.</title>
        <authorList>
            <person name="Zhong Y."/>
            <person name="Wu W."/>
            <person name="Sun C."/>
            <person name="Zou P."/>
            <person name="Liu Y."/>
            <person name="Dai S."/>
            <person name="Zhou R."/>
        </authorList>
    </citation>
    <scope>NUCLEOTIDE SEQUENCE [LARGE SCALE GENOMIC DNA]</scope>
</reference>
<organism evidence="1 2">
    <name type="scientific">Melastoma candidum</name>
    <dbReference type="NCBI Taxonomy" id="119954"/>
    <lineage>
        <taxon>Eukaryota</taxon>
        <taxon>Viridiplantae</taxon>
        <taxon>Streptophyta</taxon>
        <taxon>Embryophyta</taxon>
        <taxon>Tracheophyta</taxon>
        <taxon>Spermatophyta</taxon>
        <taxon>Magnoliopsida</taxon>
        <taxon>eudicotyledons</taxon>
        <taxon>Gunneridae</taxon>
        <taxon>Pentapetalae</taxon>
        <taxon>rosids</taxon>
        <taxon>malvids</taxon>
        <taxon>Myrtales</taxon>
        <taxon>Melastomataceae</taxon>
        <taxon>Melastomatoideae</taxon>
        <taxon>Melastomateae</taxon>
        <taxon>Melastoma</taxon>
    </lineage>
</organism>
<gene>
    <name evidence="1" type="ORF">MLD38_036527</name>
</gene>
<accession>A0ACB9LKY1</accession>
<dbReference type="Proteomes" id="UP001057402">
    <property type="component" value="Chromosome 11"/>
</dbReference>
<name>A0ACB9LKY1_9MYRT</name>
<comment type="caution">
    <text evidence="1">The sequence shown here is derived from an EMBL/GenBank/DDBJ whole genome shotgun (WGS) entry which is preliminary data.</text>
</comment>
<protein>
    <submittedName>
        <fullName evidence="1">Uncharacterized protein</fullName>
    </submittedName>
</protein>
<evidence type="ECO:0000313" key="2">
    <source>
        <dbReference type="Proteomes" id="UP001057402"/>
    </source>
</evidence>
<keyword evidence="2" id="KW-1185">Reference proteome</keyword>
<dbReference type="EMBL" id="CM042890">
    <property type="protein sequence ID" value="KAI4311648.1"/>
    <property type="molecule type" value="Genomic_DNA"/>
</dbReference>
<evidence type="ECO:0000313" key="1">
    <source>
        <dbReference type="EMBL" id="KAI4311648.1"/>
    </source>
</evidence>
<sequence>MLRTALRRTATTANSPLFCSNLAYPIPSTRRPTSSSSSKPSTSVATPLTQSQIKTLVLSQYTKSTTRGSKFTRLVLNVVAQPAFLLSACQNLAKLSPEGMGQAPTIGSFSVEDMAREIAENRFKVEPCCVLLTPSRKKGESLVLPDLRLKVLIEALRMVLEVVYDERLMTFCYGGRVGMGRHTAVRYLKNSVENATWWFAAKFERQSFEVSHMERLCRVLEEKIDDCVFVELIRKLFNSNVVRIELGRFSLGRGFPQESGLCGILINVYFSGLDREIQEFRLRVNRESRNVDAAKIPMSSNVSYRPAKVYAVRYLDEILIATSGSKVLMMDLRKKILDRIESDLGLKVDGMRSTIRSTVSDKLEFLGMELQAVPPSVLNPPMTEKEVRARKKYLRQKEVQAQERRNARERNRRKVGMKILSHLFRKLKRSNGFRLDLPIEDEVQAIFSRWADETVQEFFHSLEERYNWHRMLTAGNFMSLRHIRDQLPATLVDAHDEFQAQIDKHLSPYAMMAALEEEEREKEEETERKYADQTANDLTRTLIKVDAPIQLVRKAVKLAGFTNNMGRPRPIKLLLALEDADIIKWYAGVGRRWLEYFCCCHNFRTVKIVVSYHLRFSCILTLQAKHESTKQEAIKHYTKDLIVTDEGENKVAYFPTEKEVKMMGDRNLSNPMPIDGALTLALVRLASDVEPPYPCAAHFCTERDTRCYRIRLLQNRLNVNPANDEKWVPGMGAIHESFNRKLLALCPRHRDDLFLGGITLHDIDITTCWEQDAD</sequence>